<evidence type="ECO:0000256" key="5">
    <source>
        <dbReference type="ARBA" id="ARBA00022676"/>
    </source>
</evidence>
<keyword evidence="10 21" id="KW-1133">Transmembrane helix</keyword>
<comment type="similarity">
    <text evidence="4">Belongs to the glycosyltransferase 29 family.</text>
</comment>
<comment type="caution">
    <text evidence="22">The sequence shown here is derived from an EMBL/GenBank/DDBJ whole genome shotgun (WGS) entry which is preliminary data.</text>
</comment>
<evidence type="ECO:0000256" key="10">
    <source>
        <dbReference type="ARBA" id="ARBA00022989"/>
    </source>
</evidence>
<evidence type="ECO:0000313" key="22">
    <source>
        <dbReference type="EMBL" id="CAB1417345.1"/>
    </source>
</evidence>
<keyword evidence="8" id="KW-0735">Signal-anchor</keyword>
<keyword evidence="5" id="KW-0328">Glycosyltransferase</keyword>
<feature type="transmembrane region" description="Helical" evidence="21">
    <location>
        <begin position="147"/>
        <end position="165"/>
    </location>
</feature>
<dbReference type="GO" id="GO:0009311">
    <property type="term" value="P:oligosaccharide metabolic process"/>
    <property type="evidence" value="ECO:0007669"/>
    <property type="project" value="TreeGrafter"/>
</dbReference>
<dbReference type="Gene3D" id="3.90.1480.20">
    <property type="entry name" value="Glycosyl transferase family 29"/>
    <property type="match status" value="1"/>
</dbReference>
<keyword evidence="9" id="KW-0730">Sialic acid</keyword>
<sequence>MEHVVLMNHLLLADVMKRLERGGNQRRSCDWEGAGLSPVPASSVAASLLVPASPPEEKKKAPREATNNGTHRHPWSRSPHLRCPHPRVLLRGVHDSVREETDAVIGVVFSGWSWWCWWWGEKLRNPQRSTIVCVEIRMAWMWKRKSLIATSLIVAVSLFVVVVNYSEKPYFLLQPVFGETFSSHWIFSKQPYKAFKPHLGYVSIPKQTPLKLHCELCSIVSSSGQMLGQAAGPQIDRSPCIWRMNNAPTRGFEHDVGRRTTLRVVSHTSVPLLLQKPQHFFGQGNDTIYVVWGPLRNMRTDGKGIVYNMLRQAAENYPHARIYVTTEDRMNYCDMVFKKETGKDRIQSGSYLSTGWFTLILAMDMCKEIHIYGMINDTYCKTEGYRKVPYHYYEAGSRDECAEYVLHESAPYGGHRFITEKSVFAKWAKPHAIKFFNPPWQLS</sequence>
<evidence type="ECO:0000256" key="15">
    <source>
        <dbReference type="ARBA" id="ARBA00023180"/>
    </source>
</evidence>
<evidence type="ECO:0000256" key="21">
    <source>
        <dbReference type="SAM" id="Phobius"/>
    </source>
</evidence>
<evidence type="ECO:0000256" key="14">
    <source>
        <dbReference type="ARBA" id="ARBA00023157"/>
    </source>
</evidence>
<keyword evidence="6" id="KW-0808">Transferase</keyword>
<keyword evidence="12" id="KW-0443">Lipid metabolism</keyword>
<comment type="catalytic activity">
    <reaction evidence="18">
        <text>3-O-[alpha-Neu5Ac-(2-&gt;3)-beta-D-Gal-(1-&gt;3)-alpha-D-GalNAc]-L-Ser-[protein] + CMP-N-acetyl-beta-neuraminate = a 3-O-{alpha-Neu5Ac-(2-&gt;3)-beta-D-Gal-(1-&gt;3)-[alpha-Neu5Ac-(2-&gt;6)]-alpha-D-GalNAc}-L-seryl-[protein] + CMP + H(+)</text>
        <dbReference type="Rhea" id="RHEA:65280"/>
        <dbReference type="Rhea" id="RHEA-COMP:16760"/>
        <dbReference type="Rhea" id="RHEA-COMP:16761"/>
        <dbReference type="ChEBI" id="CHEBI:15378"/>
        <dbReference type="ChEBI" id="CHEBI:57812"/>
        <dbReference type="ChEBI" id="CHEBI:60377"/>
        <dbReference type="ChEBI" id="CHEBI:156395"/>
        <dbReference type="ChEBI" id="CHEBI:156397"/>
    </reaction>
    <physiologicalReaction direction="left-to-right" evidence="18">
        <dbReference type="Rhea" id="RHEA:65281"/>
    </physiologicalReaction>
</comment>
<feature type="region of interest" description="Disordered" evidence="20">
    <location>
        <begin position="51"/>
        <end position="80"/>
    </location>
</feature>
<comment type="subcellular location">
    <subcellularLocation>
        <location evidence="1">Golgi apparatus membrane</location>
        <topology evidence="1">Single-pass type II membrane protein</topology>
    </subcellularLocation>
</comment>
<organism evidence="22 23">
    <name type="scientific">Pleuronectes platessa</name>
    <name type="common">European plaice</name>
    <dbReference type="NCBI Taxonomy" id="8262"/>
    <lineage>
        <taxon>Eukaryota</taxon>
        <taxon>Metazoa</taxon>
        <taxon>Chordata</taxon>
        <taxon>Craniata</taxon>
        <taxon>Vertebrata</taxon>
        <taxon>Euteleostomi</taxon>
        <taxon>Actinopterygii</taxon>
        <taxon>Neopterygii</taxon>
        <taxon>Teleostei</taxon>
        <taxon>Neoteleostei</taxon>
        <taxon>Acanthomorphata</taxon>
        <taxon>Carangaria</taxon>
        <taxon>Pleuronectiformes</taxon>
        <taxon>Pleuronectoidei</taxon>
        <taxon>Pleuronectidae</taxon>
        <taxon>Pleuronectes</taxon>
    </lineage>
</organism>
<name>A0A9N7Y3X9_PLEPL</name>
<dbReference type="GO" id="GO:0001665">
    <property type="term" value="F:alpha-N-acetylgalactosaminide alpha-2,6-sialyltransferase activity"/>
    <property type="evidence" value="ECO:0007669"/>
    <property type="project" value="TreeGrafter"/>
</dbReference>
<evidence type="ECO:0000256" key="7">
    <source>
        <dbReference type="ARBA" id="ARBA00022692"/>
    </source>
</evidence>
<evidence type="ECO:0000256" key="20">
    <source>
        <dbReference type="SAM" id="MobiDB-lite"/>
    </source>
</evidence>
<dbReference type="FunFam" id="3.90.1480.20:FF:000008">
    <property type="entry name" value="ST6 N-acetylgalactosaminide alpha-2,6-sialyltransferase 3"/>
    <property type="match status" value="1"/>
</dbReference>
<keyword evidence="7 21" id="KW-0812">Transmembrane</keyword>
<evidence type="ECO:0000256" key="4">
    <source>
        <dbReference type="ARBA" id="ARBA00006003"/>
    </source>
</evidence>
<keyword evidence="14" id="KW-1015">Disulfide bond</keyword>
<keyword evidence="23" id="KW-1185">Reference proteome</keyword>
<keyword evidence="13 21" id="KW-0472">Membrane</keyword>
<comment type="catalytic activity">
    <reaction evidence="16">
        <text>a ganglioside GM1b (d18:1(4E)) + CMP-N-acetyl-beta-neuraminate = a ganglioside GD1alpha (d18:1(4E)) + CMP + H(+)</text>
        <dbReference type="Rhea" id="RHEA:41968"/>
        <dbReference type="ChEBI" id="CHEBI:15378"/>
        <dbReference type="ChEBI" id="CHEBI:57812"/>
        <dbReference type="ChEBI" id="CHEBI:60377"/>
        <dbReference type="ChEBI" id="CHEBI:78568"/>
        <dbReference type="ChEBI" id="CHEBI:78569"/>
    </reaction>
    <physiologicalReaction direction="left-to-right" evidence="16">
        <dbReference type="Rhea" id="RHEA:41969"/>
    </physiologicalReaction>
</comment>
<evidence type="ECO:0000256" key="11">
    <source>
        <dbReference type="ARBA" id="ARBA00023034"/>
    </source>
</evidence>
<evidence type="ECO:0000256" key="1">
    <source>
        <dbReference type="ARBA" id="ARBA00004323"/>
    </source>
</evidence>
<feature type="compositionally biased region" description="Basic residues" evidence="20">
    <location>
        <begin position="70"/>
        <end position="80"/>
    </location>
</feature>
<proteinExistence type="inferred from homology"/>
<dbReference type="AlphaFoldDB" id="A0A9N7Y3X9"/>
<evidence type="ECO:0000256" key="13">
    <source>
        <dbReference type="ARBA" id="ARBA00023136"/>
    </source>
</evidence>
<evidence type="ECO:0000256" key="6">
    <source>
        <dbReference type="ARBA" id="ARBA00022679"/>
    </source>
</evidence>
<evidence type="ECO:0000256" key="12">
    <source>
        <dbReference type="ARBA" id="ARBA00023098"/>
    </source>
</evidence>
<keyword evidence="15" id="KW-0325">Glycoprotein</keyword>
<comment type="pathway">
    <text evidence="3">Glycolipid biosynthesis.</text>
</comment>
<evidence type="ECO:0000256" key="18">
    <source>
        <dbReference type="ARBA" id="ARBA00053014"/>
    </source>
</evidence>
<evidence type="ECO:0000256" key="9">
    <source>
        <dbReference type="ARBA" id="ARBA00022981"/>
    </source>
</evidence>
<evidence type="ECO:0000313" key="23">
    <source>
        <dbReference type="Proteomes" id="UP001153269"/>
    </source>
</evidence>
<gene>
    <name evidence="22" type="ORF">PLEPLA_LOCUS5147</name>
</gene>
<evidence type="ECO:0000256" key="19">
    <source>
        <dbReference type="ARBA" id="ARBA00066955"/>
    </source>
</evidence>
<evidence type="ECO:0000256" key="16">
    <source>
        <dbReference type="ARBA" id="ARBA00043744"/>
    </source>
</evidence>
<protein>
    <recommendedName>
        <fullName evidence="19">alpha-N-acetylneuraminyl-2,3-beta-galactosyl-1,3-N-acetylgalactosaminide6-alpha-sialyltransferase</fullName>
        <ecNumber evidence="19">2.4.3.7</ecNumber>
    </recommendedName>
</protein>
<dbReference type="PANTHER" id="PTHR45906:SF2">
    <property type="entry name" value="ALPHA-N-ACETYLGALACTOSAMINIDE ALPHA-2,6-SIALYLTRANSFERASE 3"/>
    <property type="match status" value="1"/>
</dbReference>
<dbReference type="EC" id="2.4.3.7" evidence="19"/>
<dbReference type="Pfam" id="PF00777">
    <property type="entry name" value="Glyco_transf_29"/>
    <property type="match status" value="1"/>
</dbReference>
<evidence type="ECO:0000256" key="8">
    <source>
        <dbReference type="ARBA" id="ARBA00022968"/>
    </source>
</evidence>
<evidence type="ECO:0000256" key="2">
    <source>
        <dbReference type="ARBA" id="ARBA00004922"/>
    </source>
</evidence>
<dbReference type="Proteomes" id="UP001153269">
    <property type="component" value="Unassembled WGS sequence"/>
</dbReference>
<dbReference type="InterPro" id="IPR001675">
    <property type="entry name" value="Glyco_trans_29"/>
</dbReference>
<evidence type="ECO:0000256" key="3">
    <source>
        <dbReference type="ARBA" id="ARBA00004934"/>
    </source>
</evidence>
<dbReference type="InterPro" id="IPR038578">
    <property type="entry name" value="GT29-like_sf"/>
</dbReference>
<dbReference type="GO" id="GO:0001574">
    <property type="term" value="P:ganglioside biosynthetic process"/>
    <property type="evidence" value="ECO:0007669"/>
    <property type="project" value="TreeGrafter"/>
</dbReference>
<reference evidence="22" key="1">
    <citation type="submission" date="2020-03" db="EMBL/GenBank/DDBJ databases">
        <authorList>
            <person name="Weist P."/>
        </authorList>
    </citation>
    <scope>NUCLEOTIDE SEQUENCE</scope>
</reference>
<dbReference type="GO" id="GO:0000139">
    <property type="term" value="C:Golgi membrane"/>
    <property type="evidence" value="ECO:0007669"/>
    <property type="project" value="UniProtKB-SubCell"/>
</dbReference>
<comment type="catalytic activity">
    <reaction evidence="17">
        <text>3-O-[alpha-Neu5Ac-(2-&gt;3)-beta-D-Gal-(1-&gt;3)-alpha-D-GalNAc]-L-Thr-[protein] + CMP-N-acetyl-beta-neuraminate = a 3-O-{alpha-Neu5Ac-(2-&gt;3)-beta-D-Gal-(1-&gt;3)-[alpha-Neu5Ac-(2-&gt;6)]-alpha-D-GalNAc}-L-threonyl-[protein] + CMP + H(+)</text>
        <dbReference type="Rhea" id="RHEA:65284"/>
        <dbReference type="Rhea" id="RHEA-COMP:16762"/>
        <dbReference type="Rhea" id="RHEA-COMP:16763"/>
        <dbReference type="ChEBI" id="CHEBI:15378"/>
        <dbReference type="ChEBI" id="CHEBI:57812"/>
        <dbReference type="ChEBI" id="CHEBI:60377"/>
        <dbReference type="ChEBI" id="CHEBI:156396"/>
        <dbReference type="ChEBI" id="CHEBI:156398"/>
    </reaction>
    <physiologicalReaction direction="left-to-right" evidence="17">
        <dbReference type="Rhea" id="RHEA:65285"/>
    </physiologicalReaction>
</comment>
<comment type="pathway">
    <text evidence="2">Protein modification; protein glycosylation.</text>
</comment>
<keyword evidence="11" id="KW-0333">Golgi apparatus</keyword>
<accession>A0A9N7Y3X9</accession>
<dbReference type="EMBL" id="CADEAL010000261">
    <property type="protein sequence ID" value="CAB1417345.1"/>
    <property type="molecule type" value="Genomic_DNA"/>
</dbReference>
<dbReference type="GO" id="GO:0047290">
    <property type="term" value="F:alpha-N-acetylneuraminyl-2,3-beta-galactosyl-1,3-N-acetyl-galactosaminide 6-alpha-sialyltransferase activity"/>
    <property type="evidence" value="ECO:0007669"/>
    <property type="project" value="UniProtKB-EC"/>
</dbReference>
<dbReference type="PANTHER" id="PTHR45906">
    <property type="entry name" value="ALPHA-N-ACETYL-NEURAMINYL-2,3-BETA-GALACTOSYL-1, 3-N-ACETYL-GALACTOSAMINIDE ALPHA-2,6-SIALYLTRANSFERASE-LIKE"/>
    <property type="match status" value="1"/>
</dbReference>
<evidence type="ECO:0000256" key="17">
    <source>
        <dbReference type="ARBA" id="ARBA00050681"/>
    </source>
</evidence>